<keyword evidence="1" id="KW-0175">Coiled coil</keyword>
<organism evidence="3 4">
    <name type="scientific">Physocladia obscura</name>
    <dbReference type="NCBI Taxonomy" id="109957"/>
    <lineage>
        <taxon>Eukaryota</taxon>
        <taxon>Fungi</taxon>
        <taxon>Fungi incertae sedis</taxon>
        <taxon>Chytridiomycota</taxon>
        <taxon>Chytridiomycota incertae sedis</taxon>
        <taxon>Chytridiomycetes</taxon>
        <taxon>Chytridiales</taxon>
        <taxon>Chytriomycetaceae</taxon>
        <taxon>Physocladia</taxon>
    </lineage>
</organism>
<evidence type="ECO:0000313" key="3">
    <source>
        <dbReference type="EMBL" id="KAJ3109607.1"/>
    </source>
</evidence>
<dbReference type="Gene3D" id="3.40.30.10">
    <property type="entry name" value="Glutaredoxin"/>
    <property type="match status" value="2"/>
</dbReference>
<dbReference type="Pfam" id="PF13905">
    <property type="entry name" value="Thioredoxin_8"/>
    <property type="match status" value="1"/>
</dbReference>
<dbReference type="GO" id="GO:0031397">
    <property type="term" value="P:negative regulation of protein ubiquitination"/>
    <property type="evidence" value="ECO:0007669"/>
    <property type="project" value="TreeGrafter"/>
</dbReference>
<keyword evidence="4" id="KW-1185">Reference proteome</keyword>
<feature type="domain" description="Thioredoxin-like fold" evidence="2">
    <location>
        <begin position="32"/>
        <end position="125"/>
    </location>
</feature>
<protein>
    <recommendedName>
        <fullName evidence="2">Thioredoxin-like fold domain-containing protein</fullName>
    </recommendedName>
</protein>
<dbReference type="EMBL" id="JADGJH010001803">
    <property type="protein sequence ID" value="KAJ3109607.1"/>
    <property type="molecule type" value="Genomic_DNA"/>
</dbReference>
<dbReference type="SUPFAM" id="SSF52833">
    <property type="entry name" value="Thioredoxin-like"/>
    <property type="match status" value="1"/>
</dbReference>
<dbReference type="GO" id="GO:0005634">
    <property type="term" value="C:nucleus"/>
    <property type="evidence" value="ECO:0007669"/>
    <property type="project" value="TreeGrafter"/>
</dbReference>
<evidence type="ECO:0000313" key="4">
    <source>
        <dbReference type="Proteomes" id="UP001211907"/>
    </source>
</evidence>
<dbReference type="GO" id="GO:0004791">
    <property type="term" value="F:thioredoxin-disulfide reductase (NADPH) activity"/>
    <property type="evidence" value="ECO:0007669"/>
    <property type="project" value="TreeGrafter"/>
</dbReference>
<comment type="caution">
    <text evidence="3">The sequence shown here is derived from an EMBL/GenBank/DDBJ whole genome shotgun (WGS) entry which is preliminary data.</text>
</comment>
<dbReference type="AlphaFoldDB" id="A0AAD5SWE8"/>
<feature type="coiled-coil region" evidence="1">
    <location>
        <begin position="454"/>
        <end position="484"/>
    </location>
</feature>
<accession>A0AAD5SWE8</accession>
<reference evidence="3" key="1">
    <citation type="submission" date="2020-05" db="EMBL/GenBank/DDBJ databases">
        <title>Phylogenomic resolution of chytrid fungi.</title>
        <authorList>
            <person name="Stajich J.E."/>
            <person name="Amses K."/>
            <person name="Simmons R."/>
            <person name="Seto K."/>
            <person name="Myers J."/>
            <person name="Bonds A."/>
            <person name="Quandt C.A."/>
            <person name="Barry K."/>
            <person name="Liu P."/>
            <person name="Grigoriev I."/>
            <person name="Longcore J.E."/>
            <person name="James T.Y."/>
        </authorList>
    </citation>
    <scope>NUCLEOTIDE SEQUENCE</scope>
    <source>
        <strain evidence="3">JEL0513</strain>
    </source>
</reference>
<proteinExistence type="predicted"/>
<gene>
    <name evidence="3" type="ORF">HK100_003267</name>
</gene>
<dbReference type="Proteomes" id="UP001211907">
    <property type="component" value="Unassembled WGS sequence"/>
</dbReference>
<dbReference type="InterPro" id="IPR012336">
    <property type="entry name" value="Thioredoxin-like_fold"/>
</dbReference>
<evidence type="ECO:0000256" key="1">
    <source>
        <dbReference type="SAM" id="Coils"/>
    </source>
</evidence>
<dbReference type="PANTHER" id="PTHR46472">
    <property type="entry name" value="NUCLEOREDOXIN"/>
    <property type="match status" value="1"/>
</dbReference>
<dbReference type="PANTHER" id="PTHR46472:SF1">
    <property type="entry name" value="NUCLEOREDOXIN"/>
    <property type="match status" value="1"/>
</dbReference>
<evidence type="ECO:0000259" key="2">
    <source>
        <dbReference type="Pfam" id="PF13905"/>
    </source>
</evidence>
<dbReference type="InterPro" id="IPR036249">
    <property type="entry name" value="Thioredoxin-like_sf"/>
</dbReference>
<name>A0AAD5SWE8_9FUNG</name>
<sequence>MANLPKYLDLLGETVLSKAEPIPTASIATGKNVVGLYFSAHWCPPWFAYTFKILTPKLIEFYATHKETFEIVFCSADKDQEAFDGYFGNMPWLAAPYESIDVWSTIKKYGHNGIPTLLLFDATSGALITAAGAESITSDPLGVHFPYKEKTLREIIDETTFLSAENDGPVAKSQFSGKNIAFFFDGVFDSPAKEKNEEIDVKDPREISLLLRQELLVAYKNKTTEDNFEIVSIFNVKTAEEHAKLSALVPWPVAAFDEKHTANLFLSILLSIDIDEPVVSVLNTSRNILNNNATYAILKHAPIPFRPQLTGDFYHSDTSKNFAMGKAPFLSVFAATASPESITALEKIISNLADSISPPLAINPNAGKIICSPDGTICERIPDAEEEDTSTPKLLFFLLENKSSMYHWLRKYLDLGKEERIDAAIFSFKTSEKYAYTGPITFEGLLAFYNDFSSGKLKQEAEEKKKQKKEAEEKEQAVAAKAVENEKKAKQWIKKITKTTTTVIGNDGKGSNTTIFTRTVFTPVAE</sequence>